<dbReference type="GO" id="GO:0004553">
    <property type="term" value="F:hydrolase activity, hydrolyzing O-glycosyl compounds"/>
    <property type="evidence" value="ECO:0007669"/>
    <property type="project" value="UniProtKB-ARBA"/>
</dbReference>
<dbReference type="Proteomes" id="UP000006671">
    <property type="component" value="Unassembled WGS sequence"/>
</dbReference>
<gene>
    <name evidence="4" type="ORF">NAEGRDRAFT_80105</name>
</gene>
<accession>D2VIM6</accession>
<dbReference type="VEuPathDB" id="AmoebaDB:NAEGRDRAFT_80105"/>
<dbReference type="Gene3D" id="1.50.10.10">
    <property type="match status" value="1"/>
</dbReference>
<evidence type="ECO:0000259" key="2">
    <source>
        <dbReference type="Pfam" id="PF00723"/>
    </source>
</evidence>
<evidence type="ECO:0000313" key="4">
    <source>
        <dbReference type="EMBL" id="EFC43297.1"/>
    </source>
</evidence>
<name>D2VIM6_NAEGR</name>
<dbReference type="OrthoDB" id="406733at2759"/>
<dbReference type="InterPro" id="IPR011613">
    <property type="entry name" value="GH15-like"/>
</dbReference>
<dbReference type="AlphaFoldDB" id="D2VIM6"/>
<dbReference type="EMBL" id="GG738874">
    <property type="protein sequence ID" value="EFC43297.1"/>
    <property type="molecule type" value="Genomic_DNA"/>
</dbReference>
<dbReference type="InterPro" id="IPR008928">
    <property type="entry name" value="6-hairpin_glycosidase_sf"/>
</dbReference>
<feature type="region of interest" description="Disordered" evidence="1">
    <location>
        <begin position="1"/>
        <end position="37"/>
    </location>
</feature>
<reference evidence="4 5" key="1">
    <citation type="journal article" date="2010" name="Cell">
        <title>The genome of Naegleria gruberi illuminates early eukaryotic versatility.</title>
        <authorList>
            <person name="Fritz-Laylin L.K."/>
            <person name="Prochnik S.E."/>
            <person name="Ginger M.L."/>
            <person name="Dacks J.B."/>
            <person name="Carpenter M.L."/>
            <person name="Field M.C."/>
            <person name="Kuo A."/>
            <person name="Paredez A."/>
            <person name="Chapman J."/>
            <person name="Pham J."/>
            <person name="Shu S."/>
            <person name="Neupane R."/>
            <person name="Cipriano M."/>
            <person name="Mancuso J."/>
            <person name="Tu H."/>
            <person name="Salamov A."/>
            <person name="Lindquist E."/>
            <person name="Shapiro H."/>
            <person name="Lucas S."/>
            <person name="Grigoriev I.V."/>
            <person name="Cande W.Z."/>
            <person name="Fulton C."/>
            <person name="Rokhsar D.S."/>
            <person name="Dawson S.C."/>
        </authorList>
    </citation>
    <scope>NUCLEOTIDE SEQUENCE [LARGE SCALE GENOMIC DNA]</scope>
    <source>
        <strain evidence="4 5">NEG-M</strain>
    </source>
</reference>
<feature type="domain" description="Trehalase-like N-terminal" evidence="3">
    <location>
        <begin position="45"/>
        <end position="123"/>
    </location>
</feature>
<dbReference type="eggNOG" id="ENOG502QS7A">
    <property type="taxonomic scope" value="Eukaryota"/>
</dbReference>
<proteinExistence type="predicted"/>
<dbReference type="STRING" id="5762.D2VIM6"/>
<keyword evidence="5" id="KW-1185">Reference proteome</keyword>
<evidence type="ECO:0000313" key="5">
    <source>
        <dbReference type="Proteomes" id="UP000006671"/>
    </source>
</evidence>
<organism evidence="5">
    <name type="scientific">Naegleria gruberi</name>
    <name type="common">Amoeba</name>
    <dbReference type="NCBI Taxonomy" id="5762"/>
    <lineage>
        <taxon>Eukaryota</taxon>
        <taxon>Discoba</taxon>
        <taxon>Heterolobosea</taxon>
        <taxon>Tetramitia</taxon>
        <taxon>Eutetramitia</taxon>
        <taxon>Vahlkampfiidae</taxon>
        <taxon>Naegleria</taxon>
    </lineage>
</organism>
<dbReference type="GO" id="GO:0005975">
    <property type="term" value="P:carbohydrate metabolic process"/>
    <property type="evidence" value="ECO:0007669"/>
    <property type="project" value="InterPro"/>
</dbReference>
<dbReference type="SUPFAM" id="SSF48208">
    <property type="entry name" value="Six-hairpin glycosidases"/>
    <property type="match status" value="1"/>
</dbReference>
<feature type="domain" description="GH15-like" evidence="2">
    <location>
        <begin position="332"/>
        <end position="675"/>
    </location>
</feature>
<dbReference type="KEGG" id="ngr:NAEGRDRAFT_80105"/>
<dbReference type="InterPro" id="IPR045582">
    <property type="entry name" value="Trehalase-like_N"/>
</dbReference>
<dbReference type="GeneID" id="8861972"/>
<feature type="compositionally biased region" description="Polar residues" evidence="1">
    <location>
        <begin position="14"/>
        <end position="30"/>
    </location>
</feature>
<protein>
    <submittedName>
        <fullName evidence="4">Glycoside hydrolase</fullName>
    </submittedName>
</protein>
<sequence>MFNQEFSFPAKKVPSSTHESPSIDNEQQQPFEKPVRMEKPPIQNDIEDYGLIGNCHTACLVGMRGSIDYCCFPQFDSPPIFSKLISNQPAETCGFFSIHPMRIEDTTNKQHYFPDSNVLVTKFLLSEGVGQLVDLMPIWSDSGVHPQQTETMNESSTNCSTIETCCPITKLFNLYHGFHRQLVKTNSSQYRNCIIRRLEIVHGKIEFQIVCKPIFKYGAEKPHVEICSNKKSVVFSCSDQAIILESNRPCFESIDEKGAVIGLIEMSEIDPEKSCVFCLRYLEQGDMKGNHDCQTLLDEMCINEDLMLITNDLTIKTINYWQKYICNSNYQGIFREMVNRSLLALKLLMFNETGAIISSPTTSLPKSIGGNRNYDYRFCWIRDATFSVNAFLKTGMIEDAAKIVGFIEKTFDSEKSDSKPLSNIYTIMGKKLSGSIQEISKFSGFKQSMPVRVGNMASNAIELDIYGELLDSIYNFDIVRPISYNFWIKLKDVVEFVIENWRNPDHSIWEKSNNKCHFVYSKVMSWCCLDRALRLADRRSFPAPNDRWLKIRNEIYEDVMKNGYNEKMNTFVQSYGSEVLDVSLLIMPIIDFLPISDPRMVNTINAINKKPKEGGLVTSSLVYRTSDHHKSEKSATEGTYNMLTFWLLRVLAMMSDYDNNKLRQAQLMFEQISTFSNHVDLYSELTSFSGLMLGNFIHSNTHSSLIVAAVELAKRIDNTNL</sequence>
<dbReference type="RefSeq" id="XP_002676041.1">
    <property type="nucleotide sequence ID" value="XM_002675995.1"/>
</dbReference>
<dbReference type="PANTHER" id="PTHR31616">
    <property type="entry name" value="TREHALASE"/>
    <property type="match status" value="1"/>
</dbReference>
<dbReference type="Pfam" id="PF00723">
    <property type="entry name" value="Glyco_hydro_15"/>
    <property type="match status" value="1"/>
</dbReference>
<evidence type="ECO:0000259" key="3">
    <source>
        <dbReference type="Pfam" id="PF19291"/>
    </source>
</evidence>
<keyword evidence="4" id="KW-0378">Hydrolase</keyword>
<dbReference type="Pfam" id="PF19291">
    <property type="entry name" value="TREH_N"/>
    <property type="match status" value="1"/>
</dbReference>
<dbReference type="InterPro" id="IPR012341">
    <property type="entry name" value="6hp_glycosidase-like_sf"/>
</dbReference>
<dbReference type="PANTHER" id="PTHR31616:SF0">
    <property type="entry name" value="GLUCAN 1,4-ALPHA-GLUCOSIDASE"/>
    <property type="match status" value="1"/>
</dbReference>
<dbReference type="InParanoid" id="D2VIM6"/>
<evidence type="ECO:0000256" key="1">
    <source>
        <dbReference type="SAM" id="MobiDB-lite"/>
    </source>
</evidence>